<sequence length="382" mass="41634">MIQRNILLTFAVALVLLAPLAGCSSDSHEPSQPALARRTILVYMVATNSMGSLDHDDEDLAEMDKAVAAGALGGCRLLVYRVSVDEPQPELFEIVRGKGAVAQHRGLKAYDAAPGSSVTRERMSQVVADVAALAPAHSYGLVLWSHASGWAKSLTTKGAVRRREFAIDNGHTMPLDVLASALPAGQFEWIYADVCYFGSIEVAYELRHATRYFVGSPTEIPGTGMPYDVALPYLCQDSTRLVDACQAVYSHYAARSGSEQTMALSLVDCSQLDRLAAVCRQVHASAVPLESTRGLQCYNMGGYRFLFDFLQYEQAIAPPSLQAALGQAYAAAVRYKAATLRIFDTLTIDPVRYSGLSVYIPGTSPGVNETYYKTLQWYRDTY</sequence>
<dbReference type="AlphaFoldDB" id="A0A6L5XA76"/>
<evidence type="ECO:0008006" key="4">
    <source>
        <dbReference type="Google" id="ProtNLM"/>
    </source>
</evidence>
<accession>A0A6L5XA76</accession>
<keyword evidence="1" id="KW-0732">Signal</keyword>
<dbReference type="PANTHER" id="PTHR37835:SF1">
    <property type="entry name" value="ALPHA-CLOSTRIPAIN"/>
    <property type="match status" value="1"/>
</dbReference>
<dbReference type="PANTHER" id="PTHR37835">
    <property type="entry name" value="ALPHA-CLOSTRIPAIN"/>
    <property type="match status" value="1"/>
</dbReference>
<keyword evidence="3" id="KW-1185">Reference proteome</keyword>
<comment type="caution">
    <text evidence="2">The sequence shown here is derived from an EMBL/GenBank/DDBJ whole genome shotgun (WGS) entry which is preliminary data.</text>
</comment>
<dbReference type="Gene3D" id="3.40.50.11970">
    <property type="match status" value="1"/>
</dbReference>
<proteinExistence type="predicted"/>
<name>A0A6L5XA76_9BACT</name>
<dbReference type="InterPro" id="IPR005077">
    <property type="entry name" value="Peptidase_C11"/>
</dbReference>
<dbReference type="RefSeq" id="WP_154327179.1">
    <property type="nucleotide sequence ID" value="NZ_CP045696.1"/>
</dbReference>
<evidence type="ECO:0000313" key="2">
    <source>
        <dbReference type="EMBL" id="MSS17270.1"/>
    </source>
</evidence>
<feature type="chain" id="PRO_5027113487" description="Clostripain" evidence="1">
    <location>
        <begin position="24"/>
        <end position="382"/>
    </location>
</feature>
<dbReference type="Proteomes" id="UP000483362">
    <property type="component" value="Unassembled WGS sequence"/>
</dbReference>
<organism evidence="2 3">
    <name type="scientific">Sodaliphilus pleomorphus</name>
    <dbReference type="NCBI Taxonomy" id="2606626"/>
    <lineage>
        <taxon>Bacteria</taxon>
        <taxon>Pseudomonadati</taxon>
        <taxon>Bacteroidota</taxon>
        <taxon>Bacteroidia</taxon>
        <taxon>Bacteroidales</taxon>
        <taxon>Muribaculaceae</taxon>
        <taxon>Sodaliphilus</taxon>
    </lineage>
</organism>
<evidence type="ECO:0000313" key="3">
    <source>
        <dbReference type="Proteomes" id="UP000483362"/>
    </source>
</evidence>
<feature type="signal peptide" evidence="1">
    <location>
        <begin position="1"/>
        <end position="23"/>
    </location>
</feature>
<evidence type="ECO:0000256" key="1">
    <source>
        <dbReference type="SAM" id="SignalP"/>
    </source>
</evidence>
<reference evidence="2 3" key="1">
    <citation type="submission" date="2019-08" db="EMBL/GenBank/DDBJ databases">
        <title>In-depth cultivation of the pig gut microbiome towards novel bacterial diversity and tailored functional studies.</title>
        <authorList>
            <person name="Wylensek D."/>
            <person name="Hitch T.C.A."/>
            <person name="Clavel T."/>
        </authorList>
    </citation>
    <scope>NUCLEOTIDE SEQUENCE [LARGE SCALE GENOMIC DNA]</scope>
    <source>
        <strain evidence="2 3">Oil-RF-744-WCA-WT-10</strain>
    </source>
</reference>
<dbReference type="EMBL" id="VULT01000007">
    <property type="protein sequence ID" value="MSS17270.1"/>
    <property type="molecule type" value="Genomic_DNA"/>
</dbReference>
<protein>
    <recommendedName>
        <fullName evidence="4">Clostripain</fullName>
    </recommendedName>
</protein>
<dbReference type="Pfam" id="PF03415">
    <property type="entry name" value="Peptidase_C11"/>
    <property type="match status" value="1"/>
</dbReference>
<gene>
    <name evidence="2" type="ORF">FYJ29_05765</name>
</gene>